<feature type="region of interest" description="Disordered" evidence="1">
    <location>
        <begin position="109"/>
        <end position="161"/>
    </location>
</feature>
<name>A0ABY4YV27_9MICO</name>
<sequence length="572" mass="62808">MTGLNLGGYPARKCPRVVHNENMPDKPEPADPPAQLLQLFDAGRAFESDVIESLRDVLGSRGTFLTEADGSWTANVDATMAAMRHGDEVIVGGRLPSVMGRAGAPDVLVRTDTDPSSPVYVPVDIKNHHTTKEAKRGTLPHSSLSQPTSRESSPGRSNRGSYWRNDVMQLAHYTRMLQDLGFHPGDDWLWGGIIGTETSDDQGERWYGITWYDLTQPGEKTFSTSDPSGRRMRTPLERYDHEFAFRLKVAKAARDGQELVRPIGTDECFTCVWASYCEQIVGPDDAGFALSHGRLRTREWQYLASRGVTTLQDLASLEVDADLLAGFVRHADTRQGPGKATEALHAAITKARMTVADVDIEPVGDTWPVVPTADVEVDFDIEWDRAGRIYQYGFRVRQGTDDITATYDPVVSFEPLDDDGAAALATEAADKLAALISDAEQDGFSLTIYHWTHPEVSKTGKFDDLASLLAGRTLDLQGWVQKEFVARSSFSLKDVAPIFDFQWGVDDAGGFASMDQIEHARRSGPEAEAARAWCLTYNEADVAAQAAIRDGLRLKAQQSHEAKGDFGGVTLA</sequence>
<dbReference type="Pfam" id="PF13482">
    <property type="entry name" value="RNase_H_2"/>
    <property type="match status" value="1"/>
</dbReference>
<gene>
    <name evidence="3" type="ORF">NF556_00110</name>
</gene>
<protein>
    <submittedName>
        <fullName evidence="3">Ribonuclease H-like domain-containing protein</fullName>
    </submittedName>
</protein>
<evidence type="ECO:0000313" key="3">
    <source>
        <dbReference type="EMBL" id="USQ80105.1"/>
    </source>
</evidence>
<evidence type="ECO:0000256" key="1">
    <source>
        <dbReference type="SAM" id="MobiDB-lite"/>
    </source>
</evidence>
<proteinExistence type="predicted"/>
<evidence type="ECO:0000259" key="2">
    <source>
        <dbReference type="Pfam" id="PF13482"/>
    </source>
</evidence>
<feature type="compositionally biased region" description="Polar residues" evidence="1">
    <location>
        <begin position="140"/>
        <end position="160"/>
    </location>
</feature>
<accession>A0ABY4YV27</accession>
<feature type="compositionally biased region" description="Basic and acidic residues" evidence="1">
    <location>
        <begin position="125"/>
        <end position="136"/>
    </location>
</feature>
<feature type="domain" description="YprB ribonuclease H-like" evidence="2">
    <location>
        <begin position="439"/>
        <end position="550"/>
    </location>
</feature>
<reference evidence="3" key="1">
    <citation type="submission" date="2022-06" db="EMBL/GenBank/DDBJ databases">
        <title>Ornithinimicrobium HY1793.</title>
        <authorList>
            <person name="Huang Y."/>
        </authorList>
    </citation>
    <scope>NUCLEOTIDE SEQUENCE</scope>
    <source>
        <strain evidence="3">HY1793</strain>
    </source>
</reference>
<keyword evidence="4" id="KW-1185">Reference proteome</keyword>
<organism evidence="3 4">
    <name type="scientific">Ornithinimicrobium faecis</name>
    <dbReference type="NCBI Taxonomy" id="2934158"/>
    <lineage>
        <taxon>Bacteria</taxon>
        <taxon>Bacillati</taxon>
        <taxon>Actinomycetota</taxon>
        <taxon>Actinomycetes</taxon>
        <taxon>Micrococcales</taxon>
        <taxon>Ornithinimicrobiaceae</taxon>
        <taxon>Ornithinimicrobium</taxon>
    </lineage>
</organism>
<dbReference type="InterPro" id="IPR038720">
    <property type="entry name" value="YprB_RNase_H-like_dom"/>
</dbReference>
<dbReference type="RefSeq" id="WP_252593462.1">
    <property type="nucleotide sequence ID" value="NZ_CP099489.1"/>
</dbReference>
<dbReference type="EMBL" id="CP099489">
    <property type="protein sequence ID" value="USQ80105.1"/>
    <property type="molecule type" value="Genomic_DNA"/>
</dbReference>
<dbReference type="Proteomes" id="UP001056455">
    <property type="component" value="Chromosome"/>
</dbReference>
<evidence type="ECO:0000313" key="4">
    <source>
        <dbReference type="Proteomes" id="UP001056455"/>
    </source>
</evidence>